<dbReference type="RefSeq" id="WP_106532409.1">
    <property type="nucleotide sequence ID" value="NZ_PYAT01000003.1"/>
</dbReference>
<evidence type="ECO:0000256" key="1">
    <source>
        <dbReference type="SAM" id="SignalP"/>
    </source>
</evidence>
<comment type="caution">
    <text evidence="2">The sequence shown here is derived from an EMBL/GenBank/DDBJ whole genome shotgun (WGS) entry which is preliminary data.</text>
</comment>
<dbReference type="Proteomes" id="UP000242682">
    <property type="component" value="Unassembled WGS sequence"/>
</dbReference>
<organism evidence="2 3">
    <name type="scientific">Planomicrobium soli</name>
    <dbReference type="NCBI Taxonomy" id="1176648"/>
    <lineage>
        <taxon>Bacteria</taxon>
        <taxon>Bacillati</taxon>
        <taxon>Bacillota</taxon>
        <taxon>Bacilli</taxon>
        <taxon>Bacillales</taxon>
        <taxon>Caryophanaceae</taxon>
        <taxon>Planomicrobium</taxon>
    </lineage>
</organism>
<keyword evidence="3" id="KW-1185">Reference proteome</keyword>
<evidence type="ECO:0000313" key="2">
    <source>
        <dbReference type="EMBL" id="PSL40897.1"/>
    </source>
</evidence>
<keyword evidence="1" id="KW-0732">Signal</keyword>
<gene>
    <name evidence="2" type="ORF">B0H99_10329</name>
</gene>
<proteinExistence type="predicted"/>
<protein>
    <recommendedName>
        <fullName evidence="4">Lipoprotein</fullName>
    </recommendedName>
</protein>
<dbReference type="OrthoDB" id="1928231at2"/>
<dbReference type="PROSITE" id="PS51257">
    <property type="entry name" value="PROKAR_LIPOPROTEIN"/>
    <property type="match status" value="1"/>
</dbReference>
<dbReference type="EMBL" id="PYAT01000003">
    <property type="protein sequence ID" value="PSL40897.1"/>
    <property type="molecule type" value="Genomic_DNA"/>
</dbReference>
<feature type="signal peptide" evidence="1">
    <location>
        <begin position="1"/>
        <end position="18"/>
    </location>
</feature>
<dbReference type="AlphaFoldDB" id="A0A2P8H3V3"/>
<feature type="chain" id="PRO_5039024394" description="Lipoprotein" evidence="1">
    <location>
        <begin position="19"/>
        <end position="126"/>
    </location>
</feature>
<sequence>MKRLTVLMTVLLFLSACGNGDNRYNFSGSSKNWDMFYVVNVSNGDSEEKNGTIKFTGSGEAPETINYKIATSSGGSEGIGITLEDAVGKTGNGYCSGCAVIQKDEEIEVQITWNGQTENFVLTNKN</sequence>
<accession>A0A2P8H3V3</accession>
<evidence type="ECO:0008006" key="4">
    <source>
        <dbReference type="Google" id="ProtNLM"/>
    </source>
</evidence>
<evidence type="ECO:0000313" key="3">
    <source>
        <dbReference type="Proteomes" id="UP000242682"/>
    </source>
</evidence>
<reference evidence="2 3" key="1">
    <citation type="submission" date="2018-03" db="EMBL/GenBank/DDBJ databases">
        <title>Genomic Encyclopedia of Type Strains, Phase III (KMG-III): the genomes of soil and plant-associated and newly described type strains.</title>
        <authorList>
            <person name="Whitman W."/>
        </authorList>
    </citation>
    <scope>NUCLEOTIDE SEQUENCE [LARGE SCALE GENOMIC DNA]</scope>
    <source>
        <strain evidence="2 3">CGMCC 1.12259</strain>
    </source>
</reference>
<name>A0A2P8H3V3_9BACL</name>